<name>A0A6J4PMF8_9RHOB</name>
<gene>
    <name evidence="1" type="ORF">AVDCRST_MAG15-2012</name>
</gene>
<dbReference type="SUPFAM" id="SSF53850">
    <property type="entry name" value="Periplasmic binding protein-like II"/>
    <property type="match status" value="1"/>
</dbReference>
<dbReference type="Pfam" id="PF13416">
    <property type="entry name" value="SBP_bac_8"/>
    <property type="match status" value="1"/>
</dbReference>
<evidence type="ECO:0000313" key="1">
    <source>
        <dbReference type="EMBL" id="CAA9418202.1"/>
    </source>
</evidence>
<protein>
    <submittedName>
        <fullName evidence="1">Uncharacterized protein</fullName>
    </submittedName>
</protein>
<dbReference type="EMBL" id="CADCUU010000291">
    <property type="protein sequence ID" value="CAA9418202.1"/>
    <property type="molecule type" value="Genomic_DNA"/>
</dbReference>
<sequence length="131" mass="13938">MGLLPNVIPPPALRRYILPGPIALQPGAAIASDHHPHDPSLDGAGAEQAFLNGEAGIFLNGTWAVDSYDALAAGSSPALRNYEAASFPTLYGTDGVRVDLHTWLIPADETRTEEELYAAMDFRAFLHANGV</sequence>
<proteinExistence type="predicted"/>
<organism evidence="1">
    <name type="scientific">uncultured Rubellimicrobium sp</name>
    <dbReference type="NCBI Taxonomy" id="543078"/>
    <lineage>
        <taxon>Bacteria</taxon>
        <taxon>Pseudomonadati</taxon>
        <taxon>Pseudomonadota</taxon>
        <taxon>Alphaproteobacteria</taxon>
        <taxon>Rhodobacterales</taxon>
        <taxon>Roseobacteraceae</taxon>
        <taxon>Rubellimicrobium</taxon>
        <taxon>environmental samples</taxon>
    </lineage>
</organism>
<reference evidence="1" key="1">
    <citation type="submission" date="2020-02" db="EMBL/GenBank/DDBJ databases">
        <authorList>
            <person name="Meier V. D."/>
        </authorList>
    </citation>
    <scope>NUCLEOTIDE SEQUENCE</scope>
    <source>
        <strain evidence="1">AVDCRST_MAG15</strain>
    </source>
</reference>
<dbReference type="InterPro" id="IPR006059">
    <property type="entry name" value="SBP"/>
</dbReference>
<dbReference type="AlphaFoldDB" id="A0A6J4PMF8"/>
<accession>A0A6J4PMF8</accession>
<dbReference type="Gene3D" id="3.40.190.10">
    <property type="entry name" value="Periplasmic binding protein-like II"/>
    <property type="match status" value="1"/>
</dbReference>